<gene>
    <name evidence="1" type="ORF">SUZIE_164040</name>
</gene>
<dbReference type="AlphaFoldDB" id="A0AA41T274"/>
<sequence length="149" mass="17151">MWKEKVVLIRKDCFDTVGHHIEVQFYSKNSVEQRFLRDKTQPRNSCYLTAMPAFFEQFPPRLGEANIEDLSQQEAAEQFKVQGEALSDIQENTQTPLFKSKVKRRADETGVEVKDIELLSSQANVQRVKQSALKNNSNDIINAVMELTM</sequence>
<dbReference type="Proteomes" id="UP001166674">
    <property type="component" value="Unassembled WGS sequence"/>
</dbReference>
<dbReference type="EMBL" id="JAATJV010377767">
    <property type="protein sequence ID" value="MBZ3881656.1"/>
    <property type="molecule type" value="Genomic_DNA"/>
</dbReference>
<proteinExistence type="predicted"/>
<dbReference type="InterPro" id="IPR016641">
    <property type="entry name" value="EGD2/NACA0like"/>
</dbReference>
<name>A0AA41T274_SCICA</name>
<evidence type="ECO:0000313" key="2">
    <source>
        <dbReference type="Proteomes" id="UP001166674"/>
    </source>
</evidence>
<dbReference type="Gene3D" id="1.10.8.10">
    <property type="entry name" value="DNA helicase RuvA subunit, C-terminal domain"/>
    <property type="match status" value="1"/>
</dbReference>
<reference evidence="1" key="1">
    <citation type="submission" date="2020-03" db="EMBL/GenBank/DDBJ databases">
        <title>Studies in the Genomics of Life Span.</title>
        <authorList>
            <person name="Glass D."/>
        </authorList>
    </citation>
    <scope>NUCLEOTIDE SEQUENCE</scope>
    <source>
        <strain evidence="1">SUZIE</strain>
        <tissue evidence="1">Muscle</tissue>
    </source>
</reference>
<keyword evidence="2" id="KW-1185">Reference proteome</keyword>
<dbReference type="GO" id="GO:0005854">
    <property type="term" value="C:nascent polypeptide-associated complex"/>
    <property type="evidence" value="ECO:0007669"/>
    <property type="project" value="InterPro"/>
</dbReference>
<accession>A0AA41T274</accession>
<evidence type="ECO:0000313" key="1">
    <source>
        <dbReference type="EMBL" id="MBZ3881656.1"/>
    </source>
</evidence>
<protein>
    <submittedName>
        <fullName evidence="1">Nascent polypeptide-associated complex subunit alpha</fullName>
    </submittedName>
</protein>
<organism evidence="1 2">
    <name type="scientific">Sciurus carolinensis</name>
    <name type="common">Eastern gray squirrel</name>
    <dbReference type="NCBI Taxonomy" id="30640"/>
    <lineage>
        <taxon>Eukaryota</taxon>
        <taxon>Metazoa</taxon>
        <taxon>Chordata</taxon>
        <taxon>Craniata</taxon>
        <taxon>Vertebrata</taxon>
        <taxon>Euteleostomi</taxon>
        <taxon>Mammalia</taxon>
        <taxon>Eutheria</taxon>
        <taxon>Euarchontoglires</taxon>
        <taxon>Glires</taxon>
        <taxon>Rodentia</taxon>
        <taxon>Sciuromorpha</taxon>
        <taxon>Sciuridae</taxon>
        <taxon>Sciurinae</taxon>
        <taxon>Sciurini</taxon>
        <taxon>Sciurus</taxon>
    </lineage>
</organism>
<comment type="caution">
    <text evidence="1">The sequence shown here is derived from an EMBL/GenBank/DDBJ whole genome shotgun (WGS) entry which is preliminary data.</text>
</comment>
<dbReference type="PANTHER" id="PTHR21713">
    <property type="entry name" value="NASCENT POLYPEPTIDE ASSOCIATED COMPLEX ALPHA SUBUNIT-RELATED"/>
    <property type="match status" value="1"/>
</dbReference>